<dbReference type="STRING" id="298654.FraEuI1c_6883"/>
<reference evidence="3 4" key="1">
    <citation type="submission" date="2010-10" db="EMBL/GenBank/DDBJ databases">
        <title>Complete sequence of Frankia sp. EuI1c.</title>
        <authorList>
            <consortium name="US DOE Joint Genome Institute"/>
            <person name="Lucas S."/>
            <person name="Copeland A."/>
            <person name="Lapidus A."/>
            <person name="Cheng J.-F."/>
            <person name="Bruce D."/>
            <person name="Goodwin L."/>
            <person name="Pitluck S."/>
            <person name="Chertkov O."/>
            <person name="Detter J.C."/>
            <person name="Han C."/>
            <person name="Tapia R."/>
            <person name="Land M."/>
            <person name="Hauser L."/>
            <person name="Jeffries C."/>
            <person name="Kyrpides N."/>
            <person name="Ivanova N."/>
            <person name="Mikhailova N."/>
            <person name="Beauchemin N."/>
            <person name="Sen A."/>
            <person name="Sur S.A."/>
            <person name="Gtari M."/>
            <person name="Wall L."/>
            <person name="Tisa L."/>
            <person name="Woyke T."/>
        </authorList>
    </citation>
    <scope>NUCLEOTIDE SEQUENCE [LARGE SCALE GENOMIC DNA]</scope>
    <source>
        <strain evidence="4">DSM 45817 / CECT 9037 / EuI1c</strain>
    </source>
</reference>
<feature type="domain" description="Glutamine amidotransferase" evidence="2">
    <location>
        <begin position="109"/>
        <end position="216"/>
    </location>
</feature>
<keyword evidence="3" id="KW-0808">Transferase</keyword>
<dbReference type="SUPFAM" id="SSF52317">
    <property type="entry name" value="Class I glutamine amidotransferase-like"/>
    <property type="match status" value="1"/>
</dbReference>
<sequence>MTTAIGPDTAEHGDYDDHRRGRPGDGQDDEAPGHHRRRDGAEAIIVVHDVSGVAAAGELGTIADRMTQHGIRFDLVTAGERPFPDPAPLDLIVIMGSERSAFDDTIPWLAGELAFLREAVRVGTPVLGICFGGQLLARALGGSVRRAERPELGWYSATTTDQAELPTGPWMEAHWDTFTVPPGAQRLAWTPDAEQAFRFGPHLGVQFHPEITPTVFETWAGVWQATGFDRELARSGVRLSTLREEIVRHSDTSRAASYTLFDAFWARARAVTRA</sequence>
<evidence type="ECO:0000313" key="4">
    <source>
        <dbReference type="Proteomes" id="UP000002484"/>
    </source>
</evidence>
<name>E3IUN6_PSEI1</name>
<dbReference type="AlphaFoldDB" id="E3IUN6"/>
<keyword evidence="3" id="KW-0315">Glutamine amidotransferase</keyword>
<dbReference type="InterPro" id="IPR017926">
    <property type="entry name" value="GATASE"/>
</dbReference>
<protein>
    <submittedName>
        <fullName evidence="3">Glutamine amidotransferase class-I</fullName>
    </submittedName>
</protein>
<feature type="compositionally biased region" description="Basic and acidic residues" evidence="1">
    <location>
        <begin position="9"/>
        <end position="25"/>
    </location>
</feature>
<dbReference type="GO" id="GO:0005829">
    <property type="term" value="C:cytosol"/>
    <property type="evidence" value="ECO:0007669"/>
    <property type="project" value="TreeGrafter"/>
</dbReference>
<feature type="region of interest" description="Disordered" evidence="1">
    <location>
        <begin position="1"/>
        <end position="35"/>
    </location>
</feature>
<keyword evidence="4" id="KW-1185">Reference proteome</keyword>
<proteinExistence type="predicted"/>
<evidence type="ECO:0000259" key="2">
    <source>
        <dbReference type="Pfam" id="PF00117"/>
    </source>
</evidence>
<dbReference type="PROSITE" id="PS51273">
    <property type="entry name" value="GATASE_TYPE_1"/>
    <property type="match status" value="1"/>
</dbReference>
<dbReference type="PANTHER" id="PTHR42695:SF5">
    <property type="entry name" value="GLUTAMINE AMIDOTRANSFERASE YLR126C-RELATED"/>
    <property type="match status" value="1"/>
</dbReference>
<dbReference type="Proteomes" id="UP000002484">
    <property type="component" value="Chromosome"/>
</dbReference>
<dbReference type="InParanoid" id="E3IUN6"/>
<dbReference type="OrthoDB" id="5196541at2"/>
<dbReference type="KEGG" id="fri:FraEuI1c_6883"/>
<dbReference type="CDD" id="cd01741">
    <property type="entry name" value="GATase1_1"/>
    <property type="match status" value="1"/>
</dbReference>
<evidence type="ECO:0000256" key="1">
    <source>
        <dbReference type="SAM" id="MobiDB-lite"/>
    </source>
</evidence>
<dbReference type="RefSeq" id="WP_013427963.1">
    <property type="nucleotide sequence ID" value="NC_014666.1"/>
</dbReference>
<dbReference type="eggNOG" id="COG0518">
    <property type="taxonomic scope" value="Bacteria"/>
</dbReference>
<dbReference type="Gene3D" id="3.40.50.880">
    <property type="match status" value="1"/>
</dbReference>
<dbReference type="GO" id="GO:0016740">
    <property type="term" value="F:transferase activity"/>
    <property type="evidence" value="ECO:0007669"/>
    <property type="project" value="UniProtKB-KW"/>
</dbReference>
<organism evidence="3 4">
    <name type="scientific">Pseudofrankia inefficax (strain DSM 45817 / CECT 9037 / DDB 130130 / EuI1c)</name>
    <name type="common">Frankia inefficax</name>
    <dbReference type="NCBI Taxonomy" id="298654"/>
    <lineage>
        <taxon>Bacteria</taxon>
        <taxon>Bacillati</taxon>
        <taxon>Actinomycetota</taxon>
        <taxon>Actinomycetes</taxon>
        <taxon>Frankiales</taxon>
        <taxon>Frankiaceae</taxon>
        <taxon>Pseudofrankia</taxon>
    </lineage>
</organism>
<evidence type="ECO:0000313" key="3">
    <source>
        <dbReference type="EMBL" id="ADP84852.1"/>
    </source>
</evidence>
<dbReference type="InterPro" id="IPR044992">
    <property type="entry name" value="ChyE-like"/>
</dbReference>
<dbReference type="Pfam" id="PF00117">
    <property type="entry name" value="GATase"/>
    <property type="match status" value="1"/>
</dbReference>
<accession>E3IUN6</accession>
<gene>
    <name evidence="3" type="ordered locus">FraEuI1c_6883</name>
</gene>
<dbReference type="EMBL" id="CP002299">
    <property type="protein sequence ID" value="ADP84852.1"/>
    <property type="molecule type" value="Genomic_DNA"/>
</dbReference>
<dbReference type="PANTHER" id="PTHR42695">
    <property type="entry name" value="GLUTAMINE AMIDOTRANSFERASE YLR126C-RELATED"/>
    <property type="match status" value="1"/>
</dbReference>
<dbReference type="InterPro" id="IPR029062">
    <property type="entry name" value="Class_I_gatase-like"/>
</dbReference>
<dbReference type="HOGENOM" id="CLU_054974_3_4_11"/>